<organism evidence="1 2">
    <name type="scientific">Lithospermum erythrorhizon</name>
    <name type="common">Purple gromwell</name>
    <name type="synonym">Lithospermum officinale var. erythrorhizon</name>
    <dbReference type="NCBI Taxonomy" id="34254"/>
    <lineage>
        <taxon>Eukaryota</taxon>
        <taxon>Viridiplantae</taxon>
        <taxon>Streptophyta</taxon>
        <taxon>Embryophyta</taxon>
        <taxon>Tracheophyta</taxon>
        <taxon>Spermatophyta</taxon>
        <taxon>Magnoliopsida</taxon>
        <taxon>eudicotyledons</taxon>
        <taxon>Gunneridae</taxon>
        <taxon>Pentapetalae</taxon>
        <taxon>asterids</taxon>
        <taxon>lamiids</taxon>
        <taxon>Boraginales</taxon>
        <taxon>Boraginaceae</taxon>
        <taxon>Boraginoideae</taxon>
        <taxon>Lithospermeae</taxon>
        <taxon>Lithospermum</taxon>
    </lineage>
</organism>
<keyword evidence="2" id="KW-1185">Reference proteome</keyword>
<accession>A0AAV3QBU7</accession>
<dbReference type="EMBL" id="BAABME010003770">
    <property type="protein sequence ID" value="GAA0160070.1"/>
    <property type="molecule type" value="Genomic_DNA"/>
</dbReference>
<evidence type="ECO:0000313" key="1">
    <source>
        <dbReference type="EMBL" id="GAA0160070.1"/>
    </source>
</evidence>
<protein>
    <submittedName>
        <fullName evidence="1">Uncharacterized protein</fullName>
    </submittedName>
</protein>
<proteinExistence type="predicted"/>
<dbReference type="AlphaFoldDB" id="A0AAV3QBU7"/>
<name>A0AAV3QBU7_LITER</name>
<dbReference type="Proteomes" id="UP001454036">
    <property type="component" value="Unassembled WGS sequence"/>
</dbReference>
<evidence type="ECO:0000313" key="2">
    <source>
        <dbReference type="Proteomes" id="UP001454036"/>
    </source>
</evidence>
<reference evidence="1 2" key="1">
    <citation type="submission" date="2024-01" db="EMBL/GenBank/DDBJ databases">
        <title>The complete chloroplast genome sequence of Lithospermum erythrorhizon: insights into the phylogenetic relationship among Boraginaceae species and the maternal lineages of purple gromwells.</title>
        <authorList>
            <person name="Okada T."/>
            <person name="Watanabe K."/>
        </authorList>
    </citation>
    <scope>NUCLEOTIDE SEQUENCE [LARGE SCALE GENOMIC DNA]</scope>
</reference>
<comment type="caution">
    <text evidence="1">The sequence shown here is derived from an EMBL/GenBank/DDBJ whole genome shotgun (WGS) entry which is preliminary data.</text>
</comment>
<gene>
    <name evidence="1" type="ORF">LIER_16708</name>
</gene>
<sequence length="157" mass="18686">MLEVASISAYLWKADLNGKYFWKQAVFKKEEGGLGLKDIHMWNLACMAKHIWNSRRIDFWLWRKMLHLRNIIKPYVKMHVRNGRTANYLFDNWHEKGCLADIFSTRSINYLHIDSTQHVAEVSDMIRWPVGKANTFDVQVFKNGFPNHFNDNDDRLE</sequence>